<feature type="transmembrane region" description="Helical" evidence="1">
    <location>
        <begin position="320"/>
        <end position="342"/>
    </location>
</feature>
<sequence>MSIVLAYGFRPFFLLLPLAAIGAVLPLPVLWLGWGGGTSLPAGLWHGHEQIFGFLTAALAGFLLTALPSWSGGPPVTGRPLALLVGLWLLGRIGFWLDGLLPPSLVAGLDLLFLPALLLAIAPYRRPWEFAAAVILLIGANTVFHLGRLGLPTPPAEQSLHAGLNLFLILIALASGRILPVALRSALLETGQAPTVRLAPGRRHLAAATLALFALADLLAPDNPVTGWIALAAACAQADRMVELHHGPALLRPQVFLFYLAQGWMVLGLGGLGLAILAIDLDPIAIRHALGLGAATTAAVAVMSIVALRHSGRAFPLPTAIWAIMALISLAALWRIAVALWWPSSMALWGVTLPSILWATAFPLWLRCFAPWLLTPRADGQTG</sequence>
<organism evidence="2 3">
    <name type="scientific">Magnetospirillum sulfuroxidans</name>
    <dbReference type="NCBI Taxonomy" id="611300"/>
    <lineage>
        <taxon>Bacteria</taxon>
        <taxon>Pseudomonadati</taxon>
        <taxon>Pseudomonadota</taxon>
        <taxon>Alphaproteobacteria</taxon>
        <taxon>Rhodospirillales</taxon>
        <taxon>Rhodospirillaceae</taxon>
        <taxon>Magnetospirillum</taxon>
    </lineage>
</organism>
<feature type="transmembrane region" description="Helical" evidence="1">
    <location>
        <begin position="285"/>
        <end position="308"/>
    </location>
</feature>
<dbReference type="EMBL" id="JAGTUF010000009">
    <property type="protein sequence ID" value="MBR9972225.1"/>
    <property type="molecule type" value="Genomic_DNA"/>
</dbReference>
<feature type="transmembrane region" description="Helical" evidence="1">
    <location>
        <begin position="128"/>
        <end position="147"/>
    </location>
</feature>
<dbReference type="RefSeq" id="WP_211548768.1">
    <property type="nucleotide sequence ID" value="NZ_JAGTUF010000009.1"/>
</dbReference>
<feature type="transmembrane region" description="Helical" evidence="1">
    <location>
        <begin position="103"/>
        <end position="121"/>
    </location>
</feature>
<comment type="caution">
    <text evidence="2">The sequence shown here is derived from an EMBL/GenBank/DDBJ whole genome shotgun (WGS) entry which is preliminary data.</text>
</comment>
<feature type="transmembrane region" description="Helical" evidence="1">
    <location>
        <begin position="51"/>
        <end position="69"/>
    </location>
</feature>
<feature type="transmembrane region" description="Helical" evidence="1">
    <location>
        <begin position="159"/>
        <end position="179"/>
    </location>
</feature>
<protein>
    <submittedName>
        <fullName evidence="2">NnrS family protein</fullName>
    </submittedName>
</protein>
<keyword evidence="3" id="KW-1185">Reference proteome</keyword>
<keyword evidence="1" id="KW-1133">Transmembrane helix</keyword>
<feature type="transmembrane region" description="Helical" evidence="1">
    <location>
        <begin position="348"/>
        <end position="366"/>
    </location>
</feature>
<feature type="transmembrane region" description="Helical" evidence="1">
    <location>
        <begin position="256"/>
        <end position="279"/>
    </location>
</feature>
<dbReference type="Proteomes" id="UP000680714">
    <property type="component" value="Unassembled WGS sequence"/>
</dbReference>
<feature type="transmembrane region" description="Helical" evidence="1">
    <location>
        <begin position="81"/>
        <end position="97"/>
    </location>
</feature>
<dbReference type="Pfam" id="PF05940">
    <property type="entry name" value="NnrS"/>
    <property type="match status" value="1"/>
</dbReference>
<keyword evidence="1" id="KW-0812">Transmembrane</keyword>
<reference evidence="2 3" key="1">
    <citation type="submission" date="2021-04" db="EMBL/GenBank/DDBJ databases">
        <title>Magnetospirillum sulfuroxidans sp. nov., a facultative chemolithoautotrophic sulfur-oxidizing alphaproteobacterium isolated from freshwater sediment and proposals for Paramagetospirillum gen. nov., and Magnetospirillaceae fam. nov.</title>
        <authorList>
            <person name="Koziaeva V."/>
            <person name="Geelhoed J.S."/>
            <person name="Sorokin D.Y."/>
            <person name="Grouzdev D.S."/>
        </authorList>
    </citation>
    <scope>NUCLEOTIDE SEQUENCE [LARGE SCALE GENOMIC DNA]</scope>
    <source>
        <strain evidence="2 3">J10</strain>
    </source>
</reference>
<evidence type="ECO:0000313" key="2">
    <source>
        <dbReference type="EMBL" id="MBR9972225.1"/>
    </source>
</evidence>
<accession>A0ABS5ICV4</accession>
<dbReference type="InterPro" id="IPR010266">
    <property type="entry name" value="NnrS"/>
</dbReference>
<evidence type="ECO:0000256" key="1">
    <source>
        <dbReference type="SAM" id="Phobius"/>
    </source>
</evidence>
<feature type="transmembrane region" description="Helical" evidence="1">
    <location>
        <begin position="12"/>
        <end position="31"/>
    </location>
</feature>
<evidence type="ECO:0000313" key="3">
    <source>
        <dbReference type="Proteomes" id="UP000680714"/>
    </source>
</evidence>
<gene>
    <name evidence="2" type="ORF">KEC16_10930</name>
</gene>
<keyword evidence="1" id="KW-0472">Membrane</keyword>
<name>A0ABS5ICV4_9PROT</name>
<proteinExistence type="predicted"/>